<protein>
    <submittedName>
        <fullName evidence="2">Uncharacterized protein</fullName>
    </submittedName>
</protein>
<name>A0A3P3YND1_PLABS</name>
<dbReference type="EMBL" id="OVEO01000017">
    <property type="protein sequence ID" value="SPR01300.1"/>
    <property type="molecule type" value="Genomic_DNA"/>
</dbReference>
<dbReference type="Proteomes" id="UP000290189">
    <property type="component" value="Unassembled WGS sequence"/>
</dbReference>
<feature type="region of interest" description="Disordered" evidence="1">
    <location>
        <begin position="32"/>
        <end position="62"/>
    </location>
</feature>
<evidence type="ECO:0000313" key="2">
    <source>
        <dbReference type="EMBL" id="SPR01300.1"/>
    </source>
</evidence>
<proteinExistence type="predicted"/>
<reference evidence="2 3" key="1">
    <citation type="submission" date="2018-03" db="EMBL/GenBank/DDBJ databases">
        <authorList>
            <person name="Fogelqvist J."/>
        </authorList>
    </citation>
    <scope>NUCLEOTIDE SEQUENCE [LARGE SCALE GENOMIC DNA]</scope>
</reference>
<accession>A0A3P3YND1</accession>
<dbReference type="AlphaFoldDB" id="A0A3P3YND1"/>
<geneLocation type="mitochondrion" evidence="2"/>
<evidence type="ECO:0000256" key="1">
    <source>
        <dbReference type="SAM" id="MobiDB-lite"/>
    </source>
</evidence>
<sequence length="136" mass="14977">MALTMAASDHVHQLDDVDTSAAAVTIAPCTAGTASRNVFNNPQPTSSSSSVAPNPQAPQDRIRMSDSMPLFYFWFRCWGDYKKHVAPERPAPQIPSSMVAKRPAPQIPSSTAAKRKRTDSGCPARKRQSRRRRRPS</sequence>
<feature type="compositionally biased region" description="Basic residues" evidence="1">
    <location>
        <begin position="124"/>
        <end position="136"/>
    </location>
</feature>
<feature type="compositionally biased region" description="Polar residues" evidence="1">
    <location>
        <begin position="32"/>
        <end position="53"/>
    </location>
</feature>
<keyword evidence="2" id="KW-0496">Mitochondrion</keyword>
<evidence type="ECO:0000313" key="3">
    <source>
        <dbReference type="Proteomes" id="UP000290189"/>
    </source>
</evidence>
<organism evidence="2 3">
    <name type="scientific">Plasmodiophora brassicae</name>
    <name type="common">Clubroot disease agent</name>
    <dbReference type="NCBI Taxonomy" id="37360"/>
    <lineage>
        <taxon>Eukaryota</taxon>
        <taxon>Sar</taxon>
        <taxon>Rhizaria</taxon>
        <taxon>Endomyxa</taxon>
        <taxon>Phytomyxea</taxon>
        <taxon>Plasmodiophorida</taxon>
        <taxon>Plasmodiophoridae</taxon>
        <taxon>Plasmodiophora</taxon>
    </lineage>
</organism>
<gene>
    <name evidence="2" type="ORF">PLBR_LOCUS8515</name>
</gene>
<feature type="region of interest" description="Disordered" evidence="1">
    <location>
        <begin position="86"/>
        <end position="136"/>
    </location>
</feature>